<protein>
    <submittedName>
        <fullName evidence="1">Uncharacterized protein</fullName>
    </submittedName>
</protein>
<name>A0AA41UC45_9HYPH</name>
<keyword evidence="2" id="KW-1185">Reference proteome</keyword>
<dbReference type="EMBL" id="JALAZD010000001">
    <property type="protein sequence ID" value="MCI0127842.1"/>
    <property type="molecule type" value="Genomic_DNA"/>
</dbReference>
<accession>A0AA41UC45</accession>
<organism evidence="1 2">
    <name type="scientific">Paradevosia shaoguanensis</name>
    <dbReference type="NCBI Taxonomy" id="1335043"/>
    <lineage>
        <taxon>Bacteria</taxon>
        <taxon>Pseudomonadati</taxon>
        <taxon>Pseudomonadota</taxon>
        <taxon>Alphaproteobacteria</taxon>
        <taxon>Hyphomicrobiales</taxon>
        <taxon>Devosiaceae</taxon>
        <taxon>Paradevosia</taxon>
    </lineage>
</organism>
<reference evidence="1" key="1">
    <citation type="submission" date="2022-03" db="EMBL/GenBank/DDBJ databases">
        <title>The complete genome sequence of a Methyloterrigena soli.</title>
        <authorList>
            <person name="Zi Z."/>
        </authorList>
    </citation>
    <scope>NUCLEOTIDE SEQUENCE</scope>
    <source>
        <strain evidence="1">M48</strain>
    </source>
</reference>
<proteinExistence type="predicted"/>
<gene>
    <name evidence="1" type="ORF">ML536_13510</name>
</gene>
<evidence type="ECO:0000313" key="2">
    <source>
        <dbReference type="Proteomes" id="UP001156140"/>
    </source>
</evidence>
<dbReference type="AlphaFoldDB" id="A0AA41UC45"/>
<evidence type="ECO:0000313" key="1">
    <source>
        <dbReference type="EMBL" id="MCI0127842.1"/>
    </source>
</evidence>
<dbReference type="RefSeq" id="WP_281736183.1">
    <property type="nucleotide sequence ID" value="NZ_JAKETQ010000001.1"/>
</dbReference>
<comment type="caution">
    <text evidence="1">The sequence shown here is derived from an EMBL/GenBank/DDBJ whole genome shotgun (WGS) entry which is preliminary data.</text>
</comment>
<dbReference type="Proteomes" id="UP001156140">
    <property type="component" value="Unassembled WGS sequence"/>
</dbReference>
<sequence>MTAMFPTWKRRTWLMVLAVAVLALFVANGHLVYVAFQSQPECVTAGGLQAAKAAC</sequence>